<comment type="caution">
    <text evidence="1">The sequence shown here is derived from an EMBL/GenBank/DDBJ whole genome shotgun (WGS) entry which is preliminary data.</text>
</comment>
<evidence type="ECO:0000313" key="2">
    <source>
        <dbReference type="Proteomes" id="UP000663879"/>
    </source>
</evidence>
<evidence type="ECO:0000313" key="1">
    <source>
        <dbReference type="EMBL" id="CAF0897166.1"/>
    </source>
</evidence>
<sequence length="138" mass="16273">MYDFCIFKILKNIYTNELLDEEKQLENSIPKDIMESKAPYDTNEPTLSKNETFFLKDSINKDGTVYWLCKNRKCSSSVTTLDDFARFTNAHHNSHDEISNVEFACKAAEEKVVEREKIEEKSVYKINHYFIRGRLLLF</sequence>
<organism evidence="1 2">
    <name type="scientific">Brachionus calyciflorus</name>
    <dbReference type="NCBI Taxonomy" id="104777"/>
    <lineage>
        <taxon>Eukaryota</taxon>
        <taxon>Metazoa</taxon>
        <taxon>Spiralia</taxon>
        <taxon>Gnathifera</taxon>
        <taxon>Rotifera</taxon>
        <taxon>Eurotatoria</taxon>
        <taxon>Monogononta</taxon>
        <taxon>Pseudotrocha</taxon>
        <taxon>Ploima</taxon>
        <taxon>Brachionidae</taxon>
        <taxon>Brachionus</taxon>
    </lineage>
</organism>
<dbReference type="Proteomes" id="UP000663879">
    <property type="component" value="Unassembled WGS sequence"/>
</dbReference>
<reference evidence="1" key="1">
    <citation type="submission" date="2021-02" db="EMBL/GenBank/DDBJ databases">
        <authorList>
            <person name="Nowell W R."/>
        </authorList>
    </citation>
    <scope>NUCLEOTIDE SEQUENCE</scope>
    <source>
        <strain evidence="1">Ploen Becks lab</strain>
    </source>
</reference>
<name>A0A813ZDP0_9BILA</name>
<evidence type="ECO:0008006" key="3">
    <source>
        <dbReference type="Google" id="ProtNLM"/>
    </source>
</evidence>
<proteinExistence type="predicted"/>
<protein>
    <recommendedName>
        <fullName evidence="3">FLYWCH-type domain-containing protein</fullName>
    </recommendedName>
</protein>
<accession>A0A813ZDP0</accession>
<gene>
    <name evidence="1" type="ORF">OXX778_LOCUS11215</name>
</gene>
<keyword evidence="2" id="KW-1185">Reference proteome</keyword>
<dbReference type="AlphaFoldDB" id="A0A813ZDP0"/>
<dbReference type="Gene3D" id="2.20.25.240">
    <property type="match status" value="1"/>
</dbReference>
<dbReference type="EMBL" id="CAJNOC010001872">
    <property type="protein sequence ID" value="CAF0897166.1"/>
    <property type="molecule type" value="Genomic_DNA"/>
</dbReference>